<dbReference type="EMBL" id="GL890848">
    <property type="protein sequence ID" value="EGJ33449.1"/>
    <property type="molecule type" value="Genomic_DNA"/>
</dbReference>
<evidence type="ECO:0000313" key="2">
    <source>
        <dbReference type="Proteomes" id="UP000003959"/>
    </source>
</evidence>
<evidence type="ECO:0000313" key="1">
    <source>
        <dbReference type="EMBL" id="EGJ33449.1"/>
    </source>
</evidence>
<dbReference type="AlphaFoldDB" id="F4XPJ5"/>
<dbReference type="HOGENOM" id="CLU_2936556_0_0_3"/>
<organism evidence="1 2">
    <name type="scientific">Moorena producens 3L</name>
    <dbReference type="NCBI Taxonomy" id="489825"/>
    <lineage>
        <taxon>Bacteria</taxon>
        <taxon>Bacillati</taxon>
        <taxon>Cyanobacteriota</taxon>
        <taxon>Cyanophyceae</taxon>
        <taxon>Coleofasciculales</taxon>
        <taxon>Coleofasciculaceae</taxon>
        <taxon>Moorena</taxon>
    </lineage>
</organism>
<proteinExistence type="predicted"/>
<dbReference type="Proteomes" id="UP000003959">
    <property type="component" value="Unassembled WGS sequence"/>
</dbReference>
<accession>F4XPJ5</accession>
<gene>
    <name evidence="1" type="ORF">LYNGBM3L_34990</name>
</gene>
<name>F4XPJ5_9CYAN</name>
<protein>
    <submittedName>
        <fullName evidence="1">Uncharacterized protein</fullName>
    </submittedName>
</protein>
<keyword evidence="2" id="KW-1185">Reference proteome</keyword>
<sequence length="60" mass="6148">MQSASGGNPLWRRCLPCSEAASLLEVLAGGLTAGGWMSKTSRDFQAAISAPSACLLPPVD</sequence>
<reference evidence="2" key="1">
    <citation type="journal article" date="2011" name="Proc. Natl. Acad. Sci. U.S.A.">
        <title>Genomic insights into the physiology and ecology of the marine filamentous cyanobacterium Lyngbya majuscula.</title>
        <authorList>
            <person name="Jones A.C."/>
            <person name="Monroe E.A."/>
            <person name="Podell S."/>
            <person name="Hess W.R."/>
            <person name="Klages S."/>
            <person name="Esquenazi E."/>
            <person name="Niessen S."/>
            <person name="Hoover H."/>
            <person name="Rothmann M."/>
            <person name="Lasken R.S."/>
            <person name="Yates J.R.III."/>
            <person name="Reinhardt R."/>
            <person name="Kube M."/>
            <person name="Burkart M.D."/>
            <person name="Allen E.E."/>
            <person name="Dorrestein P.C."/>
            <person name="Gerwick W.H."/>
            <person name="Gerwick L."/>
        </authorList>
    </citation>
    <scope>NUCLEOTIDE SEQUENCE [LARGE SCALE GENOMIC DNA]</scope>
    <source>
        <strain evidence="2">3L</strain>
    </source>
</reference>